<proteinExistence type="predicted"/>
<organism evidence="1 2">
    <name type="scientific">Rhabditophanes sp. KR3021</name>
    <dbReference type="NCBI Taxonomy" id="114890"/>
    <lineage>
        <taxon>Eukaryota</taxon>
        <taxon>Metazoa</taxon>
        <taxon>Ecdysozoa</taxon>
        <taxon>Nematoda</taxon>
        <taxon>Chromadorea</taxon>
        <taxon>Rhabditida</taxon>
        <taxon>Tylenchina</taxon>
        <taxon>Panagrolaimomorpha</taxon>
        <taxon>Strongyloidoidea</taxon>
        <taxon>Alloionematidae</taxon>
        <taxon>Rhabditophanes</taxon>
    </lineage>
</organism>
<dbReference type="Proteomes" id="UP000095286">
    <property type="component" value="Unplaced"/>
</dbReference>
<sequence>MSRANAFNPFGYLIECADYIKDPSKPIKTPECEFFAESLRMMEVVRNVGRDDTRFNEEIKPCLVSCRDVDHYYFSNLISRGTFLNIQTKYDWALISHQKMERKQQLKETFIRVVRKIFKTKAKEVVVEGDPFSFFMARGITLTKLFNLPVKAIKKLISKSFDSDDDDVSDNEIVNPKSISQSLEKTSKSTKHINTIFVYCVKKLIIERKRTNPSLDPWDSFFYISMSPDKYNPTFRMTLSAEKALSANRPLSKDLITINPFEQATIDKGPLQRKSIEPNMLPSEVNIMDAKRIKQQQYGKSQSPLAKIDRKVVLDGFSVKNDAISLPVLVSENKGNQFNMTTIQENKALFLPPITGGMTRDVATGMSDFNSFPKIGKKKPQRQSINETVFQNHLSIPALPRARSNSNPGWRFTNIVRHSPNGRTTSNRSFYLPYLARSTAFSTLNALTSNTKPSPTSNTYQISPRKLSPI</sequence>
<accession>A0AC35U1V9</accession>
<name>A0AC35U1V9_9BILA</name>
<protein>
    <submittedName>
        <fullName evidence="2">RUN domain-containing protein</fullName>
    </submittedName>
</protein>
<reference evidence="2" key="1">
    <citation type="submission" date="2016-11" db="UniProtKB">
        <authorList>
            <consortium name="WormBaseParasite"/>
        </authorList>
    </citation>
    <scope>IDENTIFICATION</scope>
    <source>
        <strain evidence="2">KR3021</strain>
    </source>
</reference>
<evidence type="ECO:0000313" key="1">
    <source>
        <dbReference type="Proteomes" id="UP000095286"/>
    </source>
</evidence>
<dbReference type="WBParaSite" id="RSKR_0000689700.1">
    <property type="protein sequence ID" value="RSKR_0000689700.1"/>
    <property type="gene ID" value="RSKR_0000689700"/>
</dbReference>
<evidence type="ECO:0000313" key="2">
    <source>
        <dbReference type="WBParaSite" id="RSKR_0000689700.1"/>
    </source>
</evidence>